<evidence type="ECO:0000259" key="3">
    <source>
        <dbReference type="PROSITE" id="PS50110"/>
    </source>
</evidence>
<dbReference type="Proteomes" id="UP000191135">
    <property type="component" value="Plasmid pMM593"/>
</dbReference>
<feature type="region of interest" description="Disordered" evidence="2">
    <location>
        <begin position="1"/>
        <end position="20"/>
    </location>
</feature>
<protein>
    <submittedName>
        <fullName evidence="4">Response regulator</fullName>
    </submittedName>
</protein>
<dbReference type="PROSITE" id="PS50110">
    <property type="entry name" value="RESPONSE_REGULATORY"/>
    <property type="match status" value="1"/>
</dbReference>
<feature type="domain" description="Response regulatory" evidence="3">
    <location>
        <begin position="31"/>
        <end position="139"/>
    </location>
</feature>
<evidence type="ECO:0000313" key="5">
    <source>
        <dbReference type="Proteomes" id="UP000191135"/>
    </source>
</evidence>
<gene>
    <name evidence="4" type="ORF">Mame_04445</name>
</gene>
<keyword evidence="4" id="KW-0614">Plasmid</keyword>
<dbReference type="AlphaFoldDB" id="A0A1U9Z7P0"/>
<dbReference type="GO" id="GO:0000160">
    <property type="term" value="P:phosphorelay signal transduction system"/>
    <property type="evidence" value="ECO:0007669"/>
    <property type="project" value="InterPro"/>
</dbReference>
<dbReference type="Gene3D" id="3.40.50.2300">
    <property type="match status" value="1"/>
</dbReference>
<dbReference type="InterPro" id="IPR001789">
    <property type="entry name" value="Sig_transdc_resp-reg_receiver"/>
</dbReference>
<dbReference type="eggNOG" id="COG0784">
    <property type="taxonomic scope" value="Bacteria"/>
</dbReference>
<keyword evidence="5" id="KW-1185">Reference proteome</keyword>
<dbReference type="KEGG" id="mmed:Mame_04445"/>
<organism evidence="4 5">
    <name type="scientific">Martelella mediterranea DSM 17316</name>
    <dbReference type="NCBI Taxonomy" id="1122214"/>
    <lineage>
        <taxon>Bacteria</taxon>
        <taxon>Pseudomonadati</taxon>
        <taxon>Pseudomonadota</taxon>
        <taxon>Alphaproteobacteria</taxon>
        <taxon>Hyphomicrobiales</taxon>
        <taxon>Aurantimonadaceae</taxon>
        <taxon>Martelella</taxon>
    </lineage>
</organism>
<sequence length="220" mass="24291">MQLLPETSSSRLQDPDENSLQGNLDRLRGSRILIVEDEYLIARNLARTFEKIGAQVLGPVASISQAIPHLGRADAAVLDIDLDGTPVFPLADILYQNHTPFVFFSGCAEIIIPDRFRFINTLPKPNGIREVIASLIATYDRSASVVAEGDGEDVITLMPSLRLAARLLVADDAAADRLVERTFEYAIAHVDERPAGMSRLEWLLSTLEDLRLLEGRTILN</sequence>
<evidence type="ECO:0000256" key="1">
    <source>
        <dbReference type="PROSITE-ProRule" id="PRU00169"/>
    </source>
</evidence>
<accession>A0A1U9Z7P0</accession>
<dbReference type="SMART" id="SM00448">
    <property type="entry name" value="REC"/>
    <property type="match status" value="1"/>
</dbReference>
<name>A0A1U9Z7P0_9HYPH</name>
<proteinExistence type="predicted"/>
<keyword evidence="1" id="KW-0597">Phosphoprotein</keyword>
<feature type="modified residue" description="4-aspartylphosphate" evidence="1">
    <location>
        <position position="79"/>
    </location>
</feature>
<dbReference type="InterPro" id="IPR011006">
    <property type="entry name" value="CheY-like_superfamily"/>
</dbReference>
<evidence type="ECO:0000313" key="4">
    <source>
        <dbReference type="EMBL" id="AQZ53737.1"/>
    </source>
</evidence>
<geneLocation type="plasmid" evidence="5">
    <name>pmm593</name>
</geneLocation>
<reference evidence="4 5" key="1">
    <citation type="submission" date="2017-03" db="EMBL/GenBank/DDBJ databases">
        <title>Foreign affairs: Plasmid Transfer between Roseobacters and Rhizobia.</title>
        <authorList>
            <person name="Bartling P."/>
            <person name="Bunk B."/>
            <person name="Overmann J."/>
            <person name="Brinkmann H."/>
            <person name="Petersen J."/>
        </authorList>
    </citation>
    <scope>NUCLEOTIDE SEQUENCE [LARGE SCALE GENOMIC DNA]</scope>
    <source>
        <strain evidence="4 5">MACL11</strain>
        <plasmid evidence="5">Plasmid pmm593</plasmid>
    </source>
</reference>
<dbReference type="SUPFAM" id="SSF52172">
    <property type="entry name" value="CheY-like"/>
    <property type="match status" value="1"/>
</dbReference>
<dbReference type="EMBL" id="CP020331">
    <property type="protein sequence ID" value="AQZ53737.1"/>
    <property type="molecule type" value="Genomic_DNA"/>
</dbReference>
<evidence type="ECO:0000256" key="2">
    <source>
        <dbReference type="SAM" id="MobiDB-lite"/>
    </source>
</evidence>